<dbReference type="FunFam" id="3.30.300.10:FF:000006">
    <property type="entry name" value="S-adenosylmethionine synthase"/>
    <property type="match status" value="1"/>
</dbReference>
<evidence type="ECO:0000256" key="3">
    <source>
        <dbReference type="ARBA" id="ARBA00022490"/>
    </source>
</evidence>
<evidence type="ECO:0000256" key="1">
    <source>
        <dbReference type="ARBA" id="ARBA00005224"/>
    </source>
</evidence>
<sequence>MSKSGSRLFTSESVTEGHPDKICDAISDSILDALLTEDPRARVAVETLVTTGQVHVAGEVNTTAYADIPKIVRDKVLEIGYDSSAKGFDGNSCGVNVAIGAQSPEIAQGVDHSHEARVEGLSDDEIDRQGAGDQGLMFGYANTDTPELMPLPIALAHRLSRRLTEVRKSGVLPYLRPDGKTQVTIEYDGDNAVRLDTVVVSTQHAADIDLDNLLTPDIREKVLGSVLAELDVPTLDTSDVRLLVNPTGKFVLGGPMGDAGLTGRKIIVDTYGGMARHGGGAFSGKDPSKVDRSAAYAMRWVAKNAVAAGLADRIEVQVAYAIGKAAPVGLFVETFGTEKTDPARIQSAISEVFDLRPGAIIRDLDLLRPIYAPTAAYGHFGRTDIALPWESTDRADKLRAAAGL</sequence>
<dbReference type="RefSeq" id="WP_089242683.1">
    <property type="nucleotide sequence ID" value="NZ_FZOW01000001.1"/>
</dbReference>
<keyword evidence="7 11" id="KW-0547">Nucleotide-binding</keyword>
<comment type="pathway">
    <text evidence="1 11">Amino-acid biosynthesis; S-adenosyl-L-methionine biosynthesis; S-adenosyl-L-methionine from L-methionine: step 1/1.</text>
</comment>
<dbReference type="InterPro" id="IPR022630">
    <property type="entry name" value="S-AdoMet_synt_C"/>
</dbReference>
<comment type="catalytic activity">
    <reaction evidence="11">
        <text>L-methionine + ATP + H2O = S-adenosyl-L-methionine + phosphate + diphosphate</text>
        <dbReference type="Rhea" id="RHEA:21080"/>
        <dbReference type="ChEBI" id="CHEBI:15377"/>
        <dbReference type="ChEBI" id="CHEBI:30616"/>
        <dbReference type="ChEBI" id="CHEBI:33019"/>
        <dbReference type="ChEBI" id="CHEBI:43474"/>
        <dbReference type="ChEBI" id="CHEBI:57844"/>
        <dbReference type="ChEBI" id="CHEBI:59789"/>
        <dbReference type="EC" id="2.5.1.6"/>
    </reaction>
</comment>
<reference evidence="18" key="1">
    <citation type="submission" date="2017-06" db="EMBL/GenBank/DDBJ databases">
        <authorList>
            <person name="Varghese N."/>
            <person name="Submissions S."/>
        </authorList>
    </citation>
    <scope>NUCLEOTIDE SEQUENCE [LARGE SCALE GENOMIC DNA]</scope>
    <source>
        <strain evidence="18">JCM 23211</strain>
    </source>
</reference>
<feature type="region of interest" description="Flexible loop" evidence="11">
    <location>
        <begin position="102"/>
        <end position="112"/>
    </location>
</feature>
<evidence type="ECO:0000259" key="16">
    <source>
        <dbReference type="Pfam" id="PF02773"/>
    </source>
</evidence>
<dbReference type="SUPFAM" id="SSF55973">
    <property type="entry name" value="S-adenosylmethionine synthetase"/>
    <property type="match status" value="3"/>
</dbReference>
<comment type="subunit">
    <text evidence="11">Homotetramer; dimer of dimers.</text>
</comment>
<dbReference type="GO" id="GO:0004478">
    <property type="term" value="F:methionine adenosyltransferase activity"/>
    <property type="evidence" value="ECO:0007669"/>
    <property type="project" value="UniProtKB-UniRule"/>
</dbReference>
<name>A0A239CRM4_9NOCA</name>
<comment type="subcellular location">
    <subcellularLocation>
        <location evidence="11 12">Cytoplasm</location>
    </subcellularLocation>
</comment>
<dbReference type="EC" id="2.5.1.6" evidence="11"/>
<dbReference type="AlphaFoldDB" id="A0A239CRM4"/>
<dbReference type="UniPathway" id="UPA00315">
    <property type="reaction ID" value="UER00080"/>
</dbReference>
<dbReference type="InterPro" id="IPR022629">
    <property type="entry name" value="S-AdoMet_synt_central"/>
</dbReference>
<evidence type="ECO:0000256" key="10">
    <source>
        <dbReference type="ARBA" id="ARBA00022958"/>
    </source>
</evidence>
<dbReference type="PANTHER" id="PTHR11964">
    <property type="entry name" value="S-ADENOSYLMETHIONINE SYNTHETASE"/>
    <property type="match status" value="1"/>
</dbReference>
<keyword evidence="8 11" id="KW-0067">ATP-binding</keyword>
<feature type="domain" description="S-adenosylmethionine synthetase N-terminal" evidence="14">
    <location>
        <begin position="7"/>
        <end position="104"/>
    </location>
</feature>
<dbReference type="GO" id="GO:0000287">
    <property type="term" value="F:magnesium ion binding"/>
    <property type="evidence" value="ECO:0007669"/>
    <property type="project" value="UniProtKB-UniRule"/>
</dbReference>
<evidence type="ECO:0000256" key="4">
    <source>
        <dbReference type="ARBA" id="ARBA00022563"/>
    </source>
</evidence>
<organism evidence="17 18">
    <name type="scientific">Rhodococcoides kyotonense</name>
    <dbReference type="NCBI Taxonomy" id="398843"/>
    <lineage>
        <taxon>Bacteria</taxon>
        <taxon>Bacillati</taxon>
        <taxon>Actinomycetota</taxon>
        <taxon>Actinomycetes</taxon>
        <taxon>Mycobacteriales</taxon>
        <taxon>Nocardiaceae</taxon>
        <taxon>Rhodococcoides</taxon>
    </lineage>
</organism>
<dbReference type="GO" id="GO:0006730">
    <property type="term" value="P:one-carbon metabolic process"/>
    <property type="evidence" value="ECO:0007669"/>
    <property type="project" value="UniProtKB-KW"/>
</dbReference>
<dbReference type="GO" id="GO:0005737">
    <property type="term" value="C:cytoplasm"/>
    <property type="evidence" value="ECO:0007669"/>
    <property type="project" value="UniProtKB-SubCell"/>
</dbReference>
<feature type="binding site" description="in other chain" evidence="11">
    <location>
        <begin position="178"/>
        <end position="180"/>
    </location>
    <ligand>
        <name>ATP</name>
        <dbReference type="ChEBI" id="CHEBI:30616"/>
        <note>ligand shared between two neighboring subunits</note>
    </ligand>
</feature>
<feature type="binding site" evidence="11">
    <location>
        <position position="20"/>
    </location>
    <ligand>
        <name>Mg(2+)</name>
        <dbReference type="ChEBI" id="CHEBI:18420"/>
    </ligand>
</feature>
<dbReference type="InterPro" id="IPR022628">
    <property type="entry name" value="S-AdoMet_synt_N"/>
</dbReference>
<dbReference type="Pfam" id="PF00438">
    <property type="entry name" value="S-AdoMet_synt_N"/>
    <property type="match status" value="1"/>
</dbReference>
<keyword evidence="18" id="KW-1185">Reference proteome</keyword>
<feature type="binding site" evidence="11">
    <location>
        <position position="258"/>
    </location>
    <ligand>
        <name>L-methionine</name>
        <dbReference type="ChEBI" id="CHEBI:57844"/>
        <note>ligand shared between two neighboring subunits</note>
    </ligand>
</feature>
<dbReference type="PROSITE" id="PS00376">
    <property type="entry name" value="ADOMET_SYNTHASE_1"/>
    <property type="match status" value="1"/>
</dbReference>
<proteinExistence type="inferred from homology"/>
<comment type="cofactor">
    <cofactor evidence="11">
        <name>K(+)</name>
        <dbReference type="ChEBI" id="CHEBI:29103"/>
    </cofactor>
    <text evidence="11">Binds 1 potassium ion per subunit.</text>
</comment>
<dbReference type="PIRSF" id="PIRSF000497">
    <property type="entry name" value="MAT"/>
    <property type="match status" value="1"/>
</dbReference>
<dbReference type="GO" id="GO:0006556">
    <property type="term" value="P:S-adenosylmethionine biosynthetic process"/>
    <property type="evidence" value="ECO:0007669"/>
    <property type="project" value="UniProtKB-UniRule"/>
</dbReference>
<evidence type="ECO:0000256" key="13">
    <source>
        <dbReference type="RuleBase" id="RU004462"/>
    </source>
</evidence>
<dbReference type="InterPro" id="IPR002133">
    <property type="entry name" value="S-AdoMet_synthetase"/>
</dbReference>
<dbReference type="HAMAP" id="MF_00086">
    <property type="entry name" value="S_AdoMet_synth1"/>
    <property type="match status" value="1"/>
</dbReference>
<dbReference type="Proteomes" id="UP000198327">
    <property type="component" value="Unassembled WGS sequence"/>
</dbReference>
<evidence type="ECO:0000256" key="12">
    <source>
        <dbReference type="RuleBase" id="RU000542"/>
    </source>
</evidence>
<keyword evidence="3 11" id="KW-0963">Cytoplasm</keyword>
<feature type="binding site" evidence="11">
    <location>
        <position position="258"/>
    </location>
    <ligand>
        <name>ATP</name>
        <dbReference type="ChEBI" id="CHEBI:30616"/>
        <note>ligand shared between two neighboring subunits</note>
    </ligand>
</feature>
<dbReference type="OrthoDB" id="9801686at2"/>
<dbReference type="PROSITE" id="PS00377">
    <property type="entry name" value="ADOMET_SYNTHASE_2"/>
    <property type="match status" value="1"/>
</dbReference>
<dbReference type="InterPro" id="IPR022631">
    <property type="entry name" value="ADOMET_SYNTHASE_CS"/>
</dbReference>
<dbReference type="NCBIfam" id="TIGR01034">
    <property type="entry name" value="metK"/>
    <property type="match status" value="1"/>
</dbReference>
<dbReference type="GO" id="GO:0005524">
    <property type="term" value="F:ATP binding"/>
    <property type="evidence" value="ECO:0007669"/>
    <property type="project" value="UniProtKB-UniRule"/>
</dbReference>
<keyword evidence="10 11" id="KW-0630">Potassium</keyword>
<keyword evidence="4 11" id="KW-0554">One-carbon metabolism</keyword>
<dbReference type="Pfam" id="PF02773">
    <property type="entry name" value="S-AdoMet_synt_C"/>
    <property type="match status" value="1"/>
</dbReference>
<evidence type="ECO:0000259" key="14">
    <source>
        <dbReference type="Pfam" id="PF00438"/>
    </source>
</evidence>
<evidence type="ECO:0000256" key="6">
    <source>
        <dbReference type="ARBA" id="ARBA00022723"/>
    </source>
</evidence>
<dbReference type="EMBL" id="FZOW01000001">
    <property type="protein sequence ID" value="SNS22747.1"/>
    <property type="molecule type" value="Genomic_DNA"/>
</dbReference>
<evidence type="ECO:0000256" key="5">
    <source>
        <dbReference type="ARBA" id="ARBA00022679"/>
    </source>
</evidence>
<evidence type="ECO:0000256" key="8">
    <source>
        <dbReference type="ARBA" id="ARBA00022840"/>
    </source>
</evidence>
<feature type="binding site" description="in other chain" evidence="11">
    <location>
        <position position="18"/>
    </location>
    <ligand>
        <name>ATP</name>
        <dbReference type="ChEBI" id="CHEBI:30616"/>
        <note>ligand shared between two neighboring subunits</note>
    </ligand>
</feature>
<evidence type="ECO:0000256" key="7">
    <source>
        <dbReference type="ARBA" id="ARBA00022741"/>
    </source>
</evidence>
<protein>
    <recommendedName>
        <fullName evidence="11">S-adenosylmethionine synthase</fullName>
        <shortName evidence="11">AdoMet synthase</shortName>
        <ecNumber evidence="11">2.5.1.6</ecNumber>
    </recommendedName>
    <alternativeName>
        <fullName evidence="11">MAT</fullName>
    </alternativeName>
    <alternativeName>
        <fullName evidence="11">Methionine adenosyltransferase</fullName>
    </alternativeName>
</protein>
<evidence type="ECO:0000256" key="11">
    <source>
        <dbReference type="HAMAP-Rule" id="MF_00086"/>
    </source>
</evidence>
<keyword evidence="5 11" id="KW-0808">Transferase</keyword>
<keyword evidence="9 11" id="KW-0460">Magnesium</keyword>
<feature type="binding site" description="in other chain" evidence="11">
    <location>
        <begin position="264"/>
        <end position="265"/>
    </location>
    <ligand>
        <name>ATP</name>
        <dbReference type="ChEBI" id="CHEBI:30616"/>
        <note>ligand shared between two neighboring subunits</note>
    </ligand>
</feature>
<feature type="binding site" evidence="11">
    <location>
        <position position="285"/>
    </location>
    <ligand>
        <name>ATP</name>
        <dbReference type="ChEBI" id="CHEBI:30616"/>
        <note>ligand shared between two neighboring subunits</note>
    </ligand>
</feature>
<dbReference type="InterPro" id="IPR022636">
    <property type="entry name" value="S-AdoMet_synthetase_sfam"/>
</dbReference>
<keyword evidence="6 11" id="KW-0479">Metal-binding</keyword>
<gene>
    <name evidence="11" type="primary">metK</name>
    <name evidence="17" type="ORF">SAMN05421642_101166</name>
</gene>
<evidence type="ECO:0000256" key="9">
    <source>
        <dbReference type="ARBA" id="ARBA00022842"/>
    </source>
</evidence>
<accession>A0A239CRM4</accession>
<evidence type="ECO:0000256" key="2">
    <source>
        <dbReference type="ARBA" id="ARBA00009685"/>
    </source>
</evidence>
<dbReference type="Pfam" id="PF02772">
    <property type="entry name" value="S-AdoMet_synt_M"/>
    <property type="match status" value="1"/>
</dbReference>
<comment type="cofactor">
    <cofactor evidence="11">
        <name>Mg(2+)</name>
        <dbReference type="ChEBI" id="CHEBI:18420"/>
    </cofactor>
    <text evidence="11">Binds 2 divalent ions per subunit.</text>
</comment>
<comment type="similarity">
    <text evidence="2 11 13">Belongs to the AdoMet synthase family.</text>
</comment>
<feature type="domain" description="S-adenosylmethionine synthetase C-terminal" evidence="16">
    <location>
        <begin position="252"/>
        <end position="390"/>
    </location>
</feature>
<feature type="binding site" description="in other chain" evidence="11">
    <location>
        <position position="289"/>
    </location>
    <ligand>
        <name>L-methionine</name>
        <dbReference type="ChEBI" id="CHEBI:57844"/>
        <note>ligand shared between two neighboring subunits</note>
    </ligand>
</feature>
<feature type="binding site" description="in other chain" evidence="11">
    <location>
        <position position="59"/>
    </location>
    <ligand>
        <name>L-methionine</name>
        <dbReference type="ChEBI" id="CHEBI:57844"/>
        <note>ligand shared between two neighboring subunits</note>
    </ligand>
</feature>
<dbReference type="Gene3D" id="3.30.300.10">
    <property type="match status" value="3"/>
</dbReference>
<feature type="binding site" description="in other chain" evidence="11">
    <location>
        <position position="102"/>
    </location>
    <ligand>
        <name>L-methionine</name>
        <dbReference type="ChEBI" id="CHEBI:57844"/>
        <note>ligand shared between two neighboring subunits</note>
    </ligand>
</feature>
<evidence type="ECO:0000313" key="17">
    <source>
        <dbReference type="EMBL" id="SNS22747.1"/>
    </source>
</evidence>
<dbReference type="STRING" id="398843.A3K89_02490"/>
<feature type="domain" description="S-adenosylmethionine synthetase central" evidence="15">
    <location>
        <begin position="129"/>
        <end position="250"/>
    </location>
</feature>
<dbReference type="CDD" id="cd18079">
    <property type="entry name" value="S-AdoMet_synt"/>
    <property type="match status" value="1"/>
</dbReference>
<evidence type="ECO:0000259" key="15">
    <source>
        <dbReference type="Pfam" id="PF02772"/>
    </source>
</evidence>
<comment type="function">
    <text evidence="11">Catalyzes the formation of S-adenosylmethionine (AdoMet) from methionine and ATP. The overall synthetic reaction is composed of two sequential steps, AdoMet formation and the subsequent tripolyphosphate hydrolysis which occurs prior to release of AdoMet from the enzyme.</text>
</comment>
<feature type="binding site" description="in other chain" evidence="11">
    <location>
        <begin position="249"/>
        <end position="250"/>
    </location>
    <ligand>
        <name>ATP</name>
        <dbReference type="ChEBI" id="CHEBI:30616"/>
        <note>ligand shared between two neighboring subunits</note>
    </ligand>
</feature>
<feature type="binding site" evidence="11">
    <location>
        <position position="281"/>
    </location>
    <ligand>
        <name>ATP</name>
        <dbReference type="ChEBI" id="CHEBI:30616"/>
        <note>ligand shared between two neighboring subunits</note>
    </ligand>
</feature>
<feature type="binding site" evidence="11">
    <location>
        <position position="46"/>
    </location>
    <ligand>
        <name>K(+)</name>
        <dbReference type="ChEBI" id="CHEBI:29103"/>
    </ligand>
</feature>
<evidence type="ECO:0000313" key="18">
    <source>
        <dbReference type="Proteomes" id="UP000198327"/>
    </source>
</evidence>